<evidence type="ECO:0000313" key="2">
    <source>
        <dbReference type="Proteomes" id="UP000518605"/>
    </source>
</evidence>
<dbReference type="AlphaFoldDB" id="A0A7W5CEL3"/>
<reference evidence="1 2" key="1">
    <citation type="submission" date="2020-08" db="EMBL/GenBank/DDBJ databases">
        <title>Genomic Encyclopedia of Type Strains, Phase III (KMG-III): the genomes of soil and plant-associated and newly described type strains.</title>
        <authorList>
            <person name="Whitman W."/>
        </authorList>
    </citation>
    <scope>NUCLEOTIDE SEQUENCE [LARGE SCALE GENOMIC DNA]</scope>
    <source>
        <strain evidence="1 2">CECT 8234</strain>
    </source>
</reference>
<dbReference type="EMBL" id="JACHXW010000036">
    <property type="protein sequence ID" value="MBB3156272.1"/>
    <property type="molecule type" value="Genomic_DNA"/>
</dbReference>
<comment type="caution">
    <text evidence="1">The sequence shown here is derived from an EMBL/GenBank/DDBJ whole genome shotgun (WGS) entry which is preliminary data.</text>
</comment>
<gene>
    <name evidence="1" type="ORF">FHS16_006394</name>
</gene>
<sequence>MNTLATVNYKGKAAVTKGSSFKFNAANIRRMITNITGMNDSSDKTDALLHLNSLLVKRDFTDAGLTGDWDNSAGADSLLKDVASDTPSHPQLILFNK</sequence>
<organism evidence="1 2">
    <name type="scientific">Paenibacillus endophyticus</name>
    <dbReference type="NCBI Taxonomy" id="1294268"/>
    <lineage>
        <taxon>Bacteria</taxon>
        <taxon>Bacillati</taxon>
        <taxon>Bacillota</taxon>
        <taxon>Bacilli</taxon>
        <taxon>Bacillales</taxon>
        <taxon>Paenibacillaceae</taxon>
        <taxon>Paenibacillus</taxon>
    </lineage>
</organism>
<name>A0A7W5CEL3_9BACL</name>
<evidence type="ECO:0000313" key="1">
    <source>
        <dbReference type="EMBL" id="MBB3156272.1"/>
    </source>
</evidence>
<keyword evidence="2" id="KW-1185">Reference proteome</keyword>
<accession>A0A7W5CEL3</accession>
<protein>
    <submittedName>
        <fullName evidence="1">Uncharacterized protein</fullName>
    </submittedName>
</protein>
<proteinExistence type="predicted"/>
<dbReference type="Proteomes" id="UP000518605">
    <property type="component" value="Unassembled WGS sequence"/>
</dbReference>
<dbReference type="RefSeq" id="WP_183571576.1">
    <property type="nucleotide sequence ID" value="NZ_CBCSLB010000044.1"/>
</dbReference>